<dbReference type="Proteomes" id="UP001644719">
    <property type="component" value="Unassembled WGS sequence"/>
</dbReference>
<evidence type="ECO:0000313" key="3">
    <source>
        <dbReference type="Proteomes" id="UP001644719"/>
    </source>
</evidence>
<comment type="caution">
    <text evidence="2">The sequence shown here is derived from an EMBL/GenBank/DDBJ whole genome shotgun (WGS) entry which is preliminary data.</text>
</comment>
<feature type="transmembrane region" description="Helical" evidence="1">
    <location>
        <begin position="55"/>
        <end position="85"/>
    </location>
</feature>
<name>A0ABX2H6M8_9FIRM</name>
<accession>A0ABX2H6M8</accession>
<keyword evidence="1" id="KW-0472">Membrane</keyword>
<keyword evidence="3" id="KW-1185">Reference proteome</keyword>
<evidence type="ECO:0000313" key="2">
    <source>
        <dbReference type="EMBL" id="NSG84970.1"/>
    </source>
</evidence>
<evidence type="ECO:0000256" key="1">
    <source>
        <dbReference type="SAM" id="Phobius"/>
    </source>
</evidence>
<sequence>MSVKDMIKKSVLESGAFTNYDVPGILTALAAALLLGALIYLVYRKFYAGVVFSRTFAVTLVGMTVLTCMVTLAISTNVVISLGMVGALSIVRFRTAIKDPMDLLYLFWAITTGITAGAGMYVLALLAAAIMILMIVLFYHKQQRGKIYIAVIHYTGDQAGDEVIRCFGKRKYFVKSKTMRKEKTEMAVELYCRQNDMDFMEKIRSIEDVEDVTLIQYNGEYHG</sequence>
<feature type="transmembrane region" description="Helical" evidence="1">
    <location>
        <begin position="20"/>
        <end position="43"/>
    </location>
</feature>
<proteinExistence type="predicted"/>
<dbReference type="RefSeq" id="WP_118581390.1">
    <property type="nucleotide sequence ID" value="NZ_JAAINN010000010.1"/>
</dbReference>
<reference evidence="2 3" key="1">
    <citation type="journal article" date="2020" name="Cell Host Microbe">
        <title>Functional and Genomic Variation between Human-Derived Isolates of Lachnospiraceae Reveals Inter- and Intra-Species Diversity.</title>
        <authorList>
            <person name="Sorbara M.T."/>
            <person name="Littmann E.R."/>
            <person name="Fontana E."/>
            <person name="Moody T.U."/>
            <person name="Kohout C.E."/>
            <person name="Gjonbalaj M."/>
            <person name="Eaton V."/>
            <person name="Seok R."/>
            <person name="Leiner I.M."/>
            <person name="Pamer E.G."/>
        </authorList>
    </citation>
    <scope>NUCLEOTIDE SEQUENCE [LARGE SCALE GENOMIC DNA]</scope>
    <source>
        <strain evidence="2 3">MSK.17.74</strain>
    </source>
</reference>
<keyword evidence="1" id="KW-1133">Transmembrane helix</keyword>
<protein>
    <submittedName>
        <fullName evidence="2">DUF4956 domain-containing protein</fullName>
    </submittedName>
</protein>
<dbReference type="Pfam" id="PF16316">
    <property type="entry name" value="DUF4956"/>
    <property type="match status" value="1"/>
</dbReference>
<feature type="transmembrane region" description="Helical" evidence="1">
    <location>
        <begin position="105"/>
        <end position="138"/>
    </location>
</feature>
<dbReference type="InterPro" id="IPR032531">
    <property type="entry name" value="DUF4956"/>
</dbReference>
<dbReference type="EMBL" id="JAAITS010000012">
    <property type="protein sequence ID" value="NSG84970.1"/>
    <property type="molecule type" value="Genomic_DNA"/>
</dbReference>
<organism evidence="2 3">
    <name type="scientific">Blautia faecis</name>
    <dbReference type="NCBI Taxonomy" id="871665"/>
    <lineage>
        <taxon>Bacteria</taxon>
        <taxon>Bacillati</taxon>
        <taxon>Bacillota</taxon>
        <taxon>Clostridia</taxon>
        <taxon>Lachnospirales</taxon>
        <taxon>Lachnospiraceae</taxon>
        <taxon>Blautia</taxon>
    </lineage>
</organism>
<gene>
    <name evidence="2" type="ORF">G5B17_05900</name>
</gene>
<keyword evidence="1" id="KW-0812">Transmembrane</keyword>